<dbReference type="OrthoDB" id="9785326at2"/>
<dbReference type="Proteomes" id="UP000244924">
    <property type="component" value="Unassembled WGS sequence"/>
</dbReference>
<dbReference type="GO" id="GO:0120010">
    <property type="term" value="P:intermembrane phospholipid transfer"/>
    <property type="evidence" value="ECO:0007669"/>
    <property type="project" value="TreeGrafter"/>
</dbReference>
<dbReference type="AlphaFoldDB" id="A0A2R8B2E9"/>
<keyword evidence="4" id="KW-1185">Reference proteome</keyword>
<name>A0A2R8B2E9_9RHOB</name>
<gene>
    <name evidence="3" type="primary">mlaA</name>
    <name evidence="3" type="ORF">DEA8626_00243</name>
</gene>
<dbReference type="PANTHER" id="PTHR30035">
    <property type="entry name" value="LIPOPROTEIN VACJ-RELATED"/>
    <property type="match status" value="1"/>
</dbReference>
<evidence type="ECO:0000313" key="3">
    <source>
        <dbReference type="EMBL" id="SPH16732.1"/>
    </source>
</evidence>
<protein>
    <submittedName>
        <fullName evidence="3">Putative phospholipid-binding lipoprotein MlaA</fullName>
    </submittedName>
</protein>
<evidence type="ECO:0000313" key="4">
    <source>
        <dbReference type="Proteomes" id="UP000244924"/>
    </source>
</evidence>
<dbReference type="PROSITE" id="PS51257">
    <property type="entry name" value="PROKAR_LIPOPROTEIN"/>
    <property type="match status" value="1"/>
</dbReference>
<dbReference type="InterPro" id="IPR007428">
    <property type="entry name" value="MlaA"/>
</dbReference>
<dbReference type="PANTHER" id="PTHR30035:SF3">
    <property type="entry name" value="INTERMEMBRANE PHOSPHOLIPID TRANSPORT SYSTEM LIPOPROTEIN MLAA"/>
    <property type="match status" value="1"/>
</dbReference>
<dbReference type="EMBL" id="OMOQ01000001">
    <property type="protein sequence ID" value="SPH16732.1"/>
    <property type="molecule type" value="Genomic_DNA"/>
</dbReference>
<evidence type="ECO:0000256" key="1">
    <source>
        <dbReference type="ARBA" id="ARBA00010634"/>
    </source>
</evidence>
<reference evidence="3 4" key="1">
    <citation type="submission" date="2018-03" db="EMBL/GenBank/DDBJ databases">
        <authorList>
            <person name="Keele B.F."/>
        </authorList>
    </citation>
    <scope>NUCLEOTIDE SEQUENCE [LARGE SCALE GENOMIC DNA]</scope>
    <source>
        <strain evidence="3 4">CECT 8626</strain>
    </source>
</reference>
<organism evidence="3 4">
    <name type="scientific">Albidovulum aquaemixtae</name>
    <dbReference type="NCBI Taxonomy" id="1542388"/>
    <lineage>
        <taxon>Bacteria</taxon>
        <taxon>Pseudomonadati</taxon>
        <taxon>Pseudomonadota</taxon>
        <taxon>Alphaproteobacteria</taxon>
        <taxon>Rhodobacterales</taxon>
        <taxon>Paracoccaceae</taxon>
        <taxon>Albidovulum</taxon>
    </lineage>
</organism>
<keyword evidence="2" id="KW-0732">Signal</keyword>
<accession>A0A2R8B2E9</accession>
<dbReference type="PRINTS" id="PR01805">
    <property type="entry name" value="VACJLIPOPROT"/>
</dbReference>
<evidence type="ECO:0000256" key="2">
    <source>
        <dbReference type="ARBA" id="ARBA00022729"/>
    </source>
</evidence>
<dbReference type="GO" id="GO:0016020">
    <property type="term" value="C:membrane"/>
    <property type="evidence" value="ECO:0007669"/>
    <property type="project" value="InterPro"/>
</dbReference>
<dbReference type="Pfam" id="PF04333">
    <property type="entry name" value="MlaA"/>
    <property type="match status" value="1"/>
</dbReference>
<comment type="similarity">
    <text evidence="1">Belongs to the MlaA family.</text>
</comment>
<sequence length="251" mass="27074">MLRNPLAPFDIRLRAFFVPTVLCVLAACTAPEPGAEFNDPFEEQNRAVHAENVSLDRTLFGGGKPDKKRLLPQPVAEGLGNVADNLSMPGAVVNSVLQGRPAPALRNTFRFAINSTIGIAGIFDPATAMGIDAEDTDFGETLHVWGAPEGAFLVLPVAGPTTERDLAGKVVDVFLDPVGAVVGEPETYYIAAAKLGGKIADRQRFSDTVDSILYESADSYAQMRLLYLQNRDFELGIEADVFDPFEDPYGQ</sequence>
<keyword evidence="3" id="KW-0449">Lipoprotein</keyword>
<proteinExistence type="inferred from homology"/>